<accession>A0A1Q8CAD0</accession>
<evidence type="ECO:0000313" key="3">
    <source>
        <dbReference type="Proteomes" id="UP000185596"/>
    </source>
</evidence>
<dbReference type="STRING" id="1912961.BU204_30390"/>
<feature type="chain" id="PRO_5039059746" description="DUF2599 domain-containing protein" evidence="1">
    <location>
        <begin position="22"/>
        <end position="248"/>
    </location>
</feature>
<keyword evidence="3" id="KW-1185">Reference proteome</keyword>
<evidence type="ECO:0008006" key="4">
    <source>
        <dbReference type="Google" id="ProtNLM"/>
    </source>
</evidence>
<dbReference type="AlphaFoldDB" id="A0A1Q8CAD0"/>
<feature type="signal peptide" evidence="1">
    <location>
        <begin position="1"/>
        <end position="21"/>
    </location>
</feature>
<comment type="caution">
    <text evidence="2">The sequence shown here is derived from an EMBL/GenBank/DDBJ whole genome shotgun (WGS) entry which is preliminary data.</text>
</comment>
<keyword evidence="1" id="KW-0732">Signal</keyword>
<gene>
    <name evidence="2" type="ORF">BU204_30390</name>
</gene>
<reference evidence="2 3" key="1">
    <citation type="submission" date="2016-12" db="EMBL/GenBank/DDBJ databases">
        <title>The draft genome sequence of Actinophytocola sp. 11-183.</title>
        <authorList>
            <person name="Wang W."/>
            <person name="Yuan L."/>
        </authorList>
    </citation>
    <scope>NUCLEOTIDE SEQUENCE [LARGE SCALE GENOMIC DNA]</scope>
    <source>
        <strain evidence="2 3">11-183</strain>
    </source>
</reference>
<proteinExistence type="predicted"/>
<evidence type="ECO:0000313" key="2">
    <source>
        <dbReference type="EMBL" id="OLF11328.1"/>
    </source>
</evidence>
<dbReference type="Proteomes" id="UP000185596">
    <property type="component" value="Unassembled WGS sequence"/>
</dbReference>
<evidence type="ECO:0000256" key="1">
    <source>
        <dbReference type="SAM" id="SignalP"/>
    </source>
</evidence>
<organism evidence="2 3">
    <name type="scientific">Actinophytocola xanthii</name>
    <dbReference type="NCBI Taxonomy" id="1912961"/>
    <lineage>
        <taxon>Bacteria</taxon>
        <taxon>Bacillati</taxon>
        <taxon>Actinomycetota</taxon>
        <taxon>Actinomycetes</taxon>
        <taxon>Pseudonocardiales</taxon>
        <taxon>Pseudonocardiaceae</taxon>
    </lineage>
</organism>
<dbReference type="InterPro" id="IPR019719">
    <property type="entry name" value="DUF2599"/>
</dbReference>
<sequence length="248" mass="27183">MTTLGLLLGSVVAAAAATSHGTVTHADGAPAGEVWFNSGNHAAHAGHPEHGFNSFTIKDLFCGDGWGIGVEWRLSDGVFTHQSAGDCEPVELTYETGQAINIVVDFNWRPYMWAVDGLHETEYGSWSTDWMGSDSTEGDTDLFTRTSVYNDVLGEGHTFTASMWPTALARVIGAGATPAMWRDLQERTPLPSSLSEERRESLYKQLWCHAAYGRLPQLGGPTWDIEAERPNISWWRVAAQVADHGCNW</sequence>
<dbReference type="Pfam" id="PF10783">
    <property type="entry name" value="DUF2599"/>
    <property type="match status" value="1"/>
</dbReference>
<name>A0A1Q8CAD0_9PSEU</name>
<dbReference type="EMBL" id="MSIE01000068">
    <property type="protein sequence ID" value="OLF11328.1"/>
    <property type="molecule type" value="Genomic_DNA"/>
</dbReference>
<protein>
    <recommendedName>
        <fullName evidence="4">DUF2599 domain-containing protein</fullName>
    </recommendedName>
</protein>